<dbReference type="PANTHER" id="PTHR31313">
    <property type="entry name" value="TY1 ENHANCER ACTIVATOR"/>
    <property type="match status" value="1"/>
</dbReference>
<feature type="compositionally biased region" description="Polar residues" evidence="8">
    <location>
        <begin position="21"/>
        <end position="41"/>
    </location>
</feature>
<accession>A0A4Q1BN10</accession>
<keyword evidence="4" id="KW-0805">Transcription regulation</keyword>
<evidence type="ECO:0000256" key="1">
    <source>
        <dbReference type="ARBA" id="ARBA00004123"/>
    </source>
</evidence>
<comment type="subcellular location">
    <subcellularLocation>
        <location evidence="1">Nucleus</location>
    </subcellularLocation>
</comment>
<feature type="compositionally biased region" description="Low complexity" evidence="8">
    <location>
        <begin position="344"/>
        <end position="364"/>
    </location>
</feature>
<evidence type="ECO:0000256" key="8">
    <source>
        <dbReference type="SAM" id="MobiDB-lite"/>
    </source>
</evidence>
<dbReference type="InterPro" id="IPR036864">
    <property type="entry name" value="Zn2-C6_fun-type_DNA-bd_sf"/>
</dbReference>
<feature type="compositionally biased region" description="Low complexity" evidence="8">
    <location>
        <begin position="280"/>
        <end position="295"/>
    </location>
</feature>
<dbReference type="GO" id="GO:0003677">
    <property type="term" value="F:DNA binding"/>
    <property type="evidence" value="ECO:0007669"/>
    <property type="project" value="UniProtKB-KW"/>
</dbReference>
<dbReference type="GO" id="GO:0008270">
    <property type="term" value="F:zinc ion binding"/>
    <property type="evidence" value="ECO:0007669"/>
    <property type="project" value="InterPro"/>
</dbReference>
<feature type="region of interest" description="Disordered" evidence="8">
    <location>
        <begin position="1068"/>
        <end position="1096"/>
    </location>
</feature>
<proteinExistence type="predicted"/>
<evidence type="ECO:0000256" key="7">
    <source>
        <dbReference type="ARBA" id="ARBA00023242"/>
    </source>
</evidence>
<comment type="caution">
    <text evidence="10">The sequence shown here is derived from an EMBL/GenBank/DDBJ whole genome shotgun (WGS) entry which is preliminary data.</text>
</comment>
<feature type="region of interest" description="Disordered" evidence="8">
    <location>
        <begin position="344"/>
        <end position="370"/>
    </location>
</feature>
<name>A0A4Q1BN10_TREME</name>
<evidence type="ECO:0000256" key="3">
    <source>
        <dbReference type="ARBA" id="ARBA00022833"/>
    </source>
</evidence>
<dbReference type="InterPro" id="IPR001138">
    <property type="entry name" value="Zn2Cys6_DnaBD"/>
</dbReference>
<organism evidence="10 11">
    <name type="scientific">Tremella mesenterica</name>
    <name type="common">Jelly fungus</name>
    <dbReference type="NCBI Taxonomy" id="5217"/>
    <lineage>
        <taxon>Eukaryota</taxon>
        <taxon>Fungi</taxon>
        <taxon>Dikarya</taxon>
        <taxon>Basidiomycota</taxon>
        <taxon>Agaricomycotina</taxon>
        <taxon>Tremellomycetes</taxon>
        <taxon>Tremellales</taxon>
        <taxon>Tremellaceae</taxon>
        <taxon>Tremella</taxon>
    </lineage>
</organism>
<dbReference type="PANTHER" id="PTHR31313:SF81">
    <property type="entry name" value="TY1 ENHANCER ACTIVATOR"/>
    <property type="match status" value="1"/>
</dbReference>
<feature type="compositionally biased region" description="Polar residues" evidence="8">
    <location>
        <begin position="297"/>
        <end position="309"/>
    </location>
</feature>
<feature type="domain" description="Zn(2)-C6 fungal-type" evidence="9">
    <location>
        <begin position="62"/>
        <end position="117"/>
    </location>
</feature>
<gene>
    <name evidence="10" type="ORF">M231_03449</name>
</gene>
<dbReference type="VEuPathDB" id="FungiDB:TREMEDRAFT_72809"/>
<dbReference type="GO" id="GO:0000981">
    <property type="term" value="F:DNA-binding transcription factor activity, RNA polymerase II-specific"/>
    <property type="evidence" value="ECO:0007669"/>
    <property type="project" value="InterPro"/>
</dbReference>
<evidence type="ECO:0000256" key="4">
    <source>
        <dbReference type="ARBA" id="ARBA00023015"/>
    </source>
</evidence>
<keyword evidence="7" id="KW-0539">Nucleus</keyword>
<evidence type="ECO:0000256" key="6">
    <source>
        <dbReference type="ARBA" id="ARBA00023163"/>
    </source>
</evidence>
<feature type="region of interest" description="Disordered" evidence="8">
    <location>
        <begin position="16"/>
        <end position="46"/>
    </location>
</feature>
<dbReference type="OrthoDB" id="39175at2759"/>
<dbReference type="STRING" id="5217.A0A4Q1BN10"/>
<dbReference type="SUPFAM" id="SSF57701">
    <property type="entry name" value="Zn2/Cys6 DNA-binding domain"/>
    <property type="match status" value="1"/>
</dbReference>
<evidence type="ECO:0000259" key="9">
    <source>
        <dbReference type="PROSITE" id="PS50048"/>
    </source>
</evidence>
<dbReference type="SMART" id="SM00066">
    <property type="entry name" value="GAL4"/>
    <property type="match status" value="1"/>
</dbReference>
<feature type="compositionally biased region" description="Basic and acidic residues" evidence="8">
    <location>
        <begin position="1076"/>
        <end position="1092"/>
    </location>
</feature>
<dbReference type="Proteomes" id="UP000289152">
    <property type="component" value="Unassembled WGS sequence"/>
</dbReference>
<reference evidence="10 11" key="1">
    <citation type="submission" date="2016-06" db="EMBL/GenBank/DDBJ databases">
        <title>Evolution of pathogenesis and genome organization in the Tremellales.</title>
        <authorList>
            <person name="Cuomo C."/>
            <person name="Litvintseva A."/>
            <person name="Heitman J."/>
            <person name="Chen Y."/>
            <person name="Sun S."/>
            <person name="Springer D."/>
            <person name="Dromer F."/>
            <person name="Young S."/>
            <person name="Zeng Q."/>
            <person name="Chapman S."/>
            <person name="Gujja S."/>
            <person name="Saif S."/>
            <person name="Birren B."/>
        </authorList>
    </citation>
    <scope>NUCLEOTIDE SEQUENCE [LARGE SCALE GENOMIC DNA]</scope>
    <source>
        <strain evidence="10 11">ATCC 28783</strain>
    </source>
</reference>
<dbReference type="GO" id="GO:0005634">
    <property type="term" value="C:nucleus"/>
    <property type="evidence" value="ECO:0007669"/>
    <property type="project" value="UniProtKB-SubCell"/>
</dbReference>
<evidence type="ECO:0000256" key="2">
    <source>
        <dbReference type="ARBA" id="ARBA00022723"/>
    </source>
</evidence>
<dbReference type="InParanoid" id="A0A4Q1BN10"/>
<dbReference type="InterPro" id="IPR051615">
    <property type="entry name" value="Transcr_Regulatory_Elem"/>
</dbReference>
<keyword evidence="3" id="KW-0862">Zinc</keyword>
<evidence type="ECO:0000313" key="11">
    <source>
        <dbReference type="Proteomes" id="UP000289152"/>
    </source>
</evidence>
<dbReference type="EMBL" id="SDIL01000034">
    <property type="protein sequence ID" value="RXK39229.1"/>
    <property type="molecule type" value="Genomic_DNA"/>
</dbReference>
<keyword evidence="11" id="KW-1185">Reference proteome</keyword>
<keyword evidence="5" id="KW-0238">DNA-binding</keyword>
<evidence type="ECO:0000256" key="5">
    <source>
        <dbReference type="ARBA" id="ARBA00023125"/>
    </source>
</evidence>
<keyword evidence="2" id="KW-0479">Metal-binding</keyword>
<dbReference type="CDD" id="cd12148">
    <property type="entry name" value="fungal_TF_MHR"/>
    <property type="match status" value="1"/>
</dbReference>
<dbReference type="AlphaFoldDB" id="A0A4Q1BN10"/>
<dbReference type="Gene3D" id="4.10.240.10">
    <property type="entry name" value="Zn(2)-C6 fungal-type DNA-binding domain"/>
    <property type="match status" value="1"/>
</dbReference>
<evidence type="ECO:0000313" key="10">
    <source>
        <dbReference type="EMBL" id="RXK39229.1"/>
    </source>
</evidence>
<sequence length="1162" mass="128146">MCLAGFLYRKGKQARMKSKYPESSQYPQGVQGSRPDSNRQGGVNMDNGVIGDVGGGQSQNVACDACKLRRVKCDLLYLLTPPSVEDENLIPPLHELVRQNPDTCCTNCKNKGLRCTTNQILNPSRPNKSGRRIDEAREVFGGGTGSGMDTGMGDMKIMSDSVGEMDNSVRNVDGLINGMTDVGGMNEGMRDLGVVEPGVSDNDERDMRIGEMIDWSKGGDNGLPTIMLDNSYTFHPLSFDTSNSLQPQSLPGPSRQSWISQPLNDVYLDELEGLMMNITQPTSQSTSTSSESPPENVGQSYLDPNQLTSNHIQHVPNSFQSTTIPTQHVSSSTFDSWQDFLKSPNSPSNIPSSQLASHTSASSAIPLPPGLGRFSVQRDQFVKDGESSHVQIHQEPVRVMPVQGSWWRDVDRYTENTNTNQLVARKRGRWESETMDGEMIEDEWKLWAEDQKSLRWGRKENVQEALADRTLGLALSRHLVKVFFHSIHLSLPILSPESFYLQWEKAGQRSDNMSPAQEALCAVIEAWAARYSDSPVILGMDPKKAKDAPKVITSDGRFLPGTQARAHWGRARLGACNALASRARNLISSNGLLFTPSLTGVQAVTMFIQLMNLTDQKDRAEEQYMQNSVLQAAVVEQMRVLGLMRIFWSQVVADAYWAAGTGQSPKIGDEELSVAGQWLEAVQEDTLSPTFRMLVYYNCALIARKMASAITSRRKHKGAIDVVEFCQTVRNCWEQLQGVAKAVLESKELMDACDQRLLGFSPVNSLANIRLSVPLLMLVLHQQIREVAEFHAQLRNPFPVEEVGSASPENRNESYVMLKELETQSVDVLLHSCRAHVDMFQALLPTGIIQTASVMLRVLVATGQFLAEVPTNEQGYPSDTLGGCGWTWETKKKEVGCCVDALYQIGWAWSDIAEALDTILVSMERLQPSPSVLSSYHDNPPPPSVEMEKRRAVETIQSQGIIQSALRYWPPPSIPNLLEAALSQNSHIENPDNPDLFTSLKTHLSSTSNNNNNYLSSSSSSRLNLDIHMNPIPTNELNNPTGKLDMTEKVGTWVVSSGSSIFDNNALPPNYVPSKLRTDGKRGRAHGSDRSVSDWGRGLGPGVDSLKLGRYDLLPDRNNVTGGMGQEDVGAAGAFAFPMMDIGEVPDLNDLESLLRSLDQSM</sequence>
<feature type="region of interest" description="Disordered" evidence="8">
    <location>
        <begin position="280"/>
        <end position="309"/>
    </location>
</feature>
<keyword evidence="6" id="KW-0804">Transcription</keyword>
<dbReference type="CDD" id="cd00067">
    <property type="entry name" value="GAL4"/>
    <property type="match status" value="1"/>
</dbReference>
<protein>
    <recommendedName>
        <fullName evidence="9">Zn(2)-C6 fungal-type domain-containing protein</fullName>
    </recommendedName>
</protein>
<dbReference type="PROSITE" id="PS50048">
    <property type="entry name" value="ZN2_CY6_FUNGAL_2"/>
    <property type="match status" value="1"/>
</dbReference>